<sequence>MLLNCCWRLVNVATLNAAVSACERVAAWPQALCYADPSGLVLPDIITYNTALSACGNGGKLQQVVNLMAKMRRVVRLDAITYTAAISTCEKRLHWQGSVGFLDEMRDAHLRANVITYNAVMATCGPAWEASLVVLRQSPSKDLVSYNTALSSCEKGEQWLRAFSLFSTVAPSVITYNGCLSATAKVQLWRAALDLLQLNPRPSLISFNTVMSATERGRQWHMVADLYMQLSQQQLQPDAFAHAAFAAHTPWRRALAALARAALGQHRQQSLVAFLELVQSCEQSTSSSYIFPALMAELSRLALRHSRRSPPLTETTG</sequence>
<dbReference type="InterPro" id="IPR011990">
    <property type="entry name" value="TPR-like_helical_dom_sf"/>
</dbReference>
<keyword evidence="1" id="KW-0677">Repeat</keyword>
<organism evidence="3 4">
    <name type="scientific">Durusdinium trenchii</name>
    <dbReference type="NCBI Taxonomy" id="1381693"/>
    <lineage>
        <taxon>Eukaryota</taxon>
        <taxon>Sar</taxon>
        <taxon>Alveolata</taxon>
        <taxon>Dinophyceae</taxon>
        <taxon>Suessiales</taxon>
        <taxon>Symbiodiniaceae</taxon>
        <taxon>Durusdinium</taxon>
    </lineage>
</organism>
<evidence type="ECO:0000256" key="2">
    <source>
        <dbReference type="SAM" id="SignalP"/>
    </source>
</evidence>
<comment type="caution">
    <text evidence="3">The sequence shown here is derived from an EMBL/GenBank/DDBJ whole genome shotgun (WGS) entry which is preliminary data.</text>
</comment>
<gene>
    <name evidence="3" type="ORF">SCF082_LOCUS48208</name>
</gene>
<evidence type="ECO:0000313" key="3">
    <source>
        <dbReference type="EMBL" id="CAK9103179.1"/>
    </source>
</evidence>
<accession>A0ABP0RSB6</accession>
<keyword evidence="4" id="KW-1185">Reference proteome</keyword>
<protein>
    <submittedName>
        <fullName evidence="3">Chloroplastic</fullName>
    </submittedName>
</protein>
<dbReference type="PANTHER" id="PTHR47447">
    <property type="entry name" value="OS03G0856100 PROTEIN"/>
    <property type="match status" value="1"/>
</dbReference>
<feature type="signal peptide" evidence="2">
    <location>
        <begin position="1"/>
        <end position="21"/>
    </location>
</feature>
<dbReference type="EMBL" id="CAXAMM010042129">
    <property type="protein sequence ID" value="CAK9103179.1"/>
    <property type="molecule type" value="Genomic_DNA"/>
</dbReference>
<proteinExistence type="predicted"/>
<name>A0ABP0RSB6_9DINO</name>
<evidence type="ECO:0000256" key="1">
    <source>
        <dbReference type="ARBA" id="ARBA00022737"/>
    </source>
</evidence>
<dbReference type="PANTHER" id="PTHR47447:SF17">
    <property type="entry name" value="OS12G0638900 PROTEIN"/>
    <property type="match status" value="1"/>
</dbReference>
<dbReference type="Pfam" id="PF01535">
    <property type="entry name" value="PPR"/>
    <property type="match status" value="2"/>
</dbReference>
<feature type="chain" id="PRO_5046341179" evidence="2">
    <location>
        <begin position="22"/>
        <end position="317"/>
    </location>
</feature>
<dbReference type="Proteomes" id="UP001642464">
    <property type="component" value="Unassembled WGS sequence"/>
</dbReference>
<evidence type="ECO:0000313" key="4">
    <source>
        <dbReference type="Proteomes" id="UP001642464"/>
    </source>
</evidence>
<dbReference type="Pfam" id="PF13812">
    <property type="entry name" value="PPR_3"/>
    <property type="match status" value="1"/>
</dbReference>
<dbReference type="InterPro" id="IPR002885">
    <property type="entry name" value="PPR_rpt"/>
</dbReference>
<reference evidence="3 4" key="1">
    <citation type="submission" date="2024-02" db="EMBL/GenBank/DDBJ databases">
        <authorList>
            <person name="Chen Y."/>
            <person name="Shah S."/>
            <person name="Dougan E. K."/>
            <person name="Thang M."/>
            <person name="Chan C."/>
        </authorList>
    </citation>
    <scope>NUCLEOTIDE SEQUENCE [LARGE SCALE GENOMIC DNA]</scope>
</reference>
<keyword evidence="2" id="KW-0732">Signal</keyword>
<dbReference type="Gene3D" id="1.25.40.10">
    <property type="entry name" value="Tetratricopeptide repeat domain"/>
    <property type="match status" value="2"/>
</dbReference>